<dbReference type="PANTHER" id="PTHR33112:SF1">
    <property type="entry name" value="HETEROKARYON INCOMPATIBILITY DOMAIN-CONTAINING PROTEIN"/>
    <property type="match status" value="1"/>
</dbReference>
<protein>
    <recommendedName>
        <fullName evidence="2">Heterokaryon incompatibility domain-containing protein</fullName>
    </recommendedName>
</protein>
<keyword evidence="4" id="KW-1185">Reference proteome</keyword>
<dbReference type="InParanoid" id="A0A7C8ISS2"/>
<dbReference type="OrthoDB" id="2958217at2759"/>
<evidence type="ECO:0000313" key="4">
    <source>
        <dbReference type="Proteomes" id="UP000481858"/>
    </source>
</evidence>
<dbReference type="AlphaFoldDB" id="A0A7C8ISS2"/>
<evidence type="ECO:0000259" key="2">
    <source>
        <dbReference type="Pfam" id="PF06985"/>
    </source>
</evidence>
<feature type="domain" description="Heterokaryon incompatibility" evidence="2">
    <location>
        <begin position="279"/>
        <end position="421"/>
    </location>
</feature>
<comment type="caution">
    <text evidence="3">The sequence shown here is derived from an EMBL/GenBank/DDBJ whole genome shotgun (WGS) entry which is preliminary data.</text>
</comment>
<proteinExistence type="predicted"/>
<evidence type="ECO:0000313" key="3">
    <source>
        <dbReference type="EMBL" id="KAF2968923.1"/>
    </source>
</evidence>
<sequence length="887" mass="99983">MSQTQEADDCVDRREVVPQHHISSCPTCRLIRVRDTSRATTARRLSEAYGHGVENGEQLSSPVAESDSESDSEPFEFDFEKHPTYSYRATLDFFHGAQSTRSDEPATLCSLCDHWINGLLIREWGESEVIARVCLGTFSEIESRSDCPGCHGLCQIISKHSFRPDDTKVLALELFKNRIIRTCKYRAMGAIVYKDVGGVRNQIFDSSKLIDHGFPRFEVLEKADVSPMLAQQSVNWERLFHLRNDLPNVTKEGLPNGFCLINIGEACLVEIDSANPPPYAALSYVWGKSEDEITTTMNTFTKFQRPGRFLEADVPLLFRDSFKVCSQLGVDYLWIDRICIIQDDSSKKSIQLEAMGQIYSMASFTIVSREPASVRQGLHGVSQSRIPQFSIPLGDMLLVPSGGRISMLDSTWFTRGWTYQEGALSRKLLIFGEDMVYTACRDQDNFGTEGFRASETRKAGSLCISPDTSHERYAEQVSEYSQRNLTYNSDIVNAFLGVLGSFGQHIYGLPLTIFDQAILWYPGDRQGTPRLPVTGQELPSWSWISMIGKTGYHHHSSEWNPLYSVATWAVLASDASSNDYVVELLDALSPTKHPEAAKHMGTIPGRLMPLEARTRKDPVSFAMVVHICEQYRRVEEKLAHEQTASGERDHIQPESGAFRKSKVLSFLRKMKEWFRINDKPNKPNNYYSEILSNLGKMKKRLSKEPWFGDFEMCIRQIPHDVRLEMLLRIAKPPLPNLVRQFSQSDLEAASKPGRIVVHAPKIIGMLRYDRELVGGPHLWKIGYGGRLIGVAELSDYGHQELVALKSQSASQDVVEVHCIALSMMVVRARYTPEGRGFTSVDSDLQPMVFVMVVTPPANGCSHRLGLGHVDFSNWPLRKAMVETTILE</sequence>
<dbReference type="PANTHER" id="PTHR33112">
    <property type="entry name" value="DOMAIN PROTEIN, PUTATIVE-RELATED"/>
    <property type="match status" value="1"/>
</dbReference>
<gene>
    <name evidence="3" type="ORF">GQX73_g4645</name>
</gene>
<evidence type="ECO:0000256" key="1">
    <source>
        <dbReference type="SAM" id="MobiDB-lite"/>
    </source>
</evidence>
<accession>A0A7C8ISS2</accession>
<reference evidence="3 4" key="1">
    <citation type="submission" date="2019-12" db="EMBL/GenBank/DDBJ databases">
        <title>Draft genome sequence of the ascomycete Xylaria multiplex DSM 110363.</title>
        <authorList>
            <person name="Buettner E."/>
            <person name="Kellner H."/>
        </authorList>
    </citation>
    <scope>NUCLEOTIDE SEQUENCE [LARGE SCALE GENOMIC DNA]</scope>
    <source>
        <strain evidence="3 4">DSM 110363</strain>
    </source>
</reference>
<dbReference type="Pfam" id="PF06985">
    <property type="entry name" value="HET"/>
    <property type="match status" value="1"/>
</dbReference>
<dbReference type="Proteomes" id="UP000481858">
    <property type="component" value="Unassembled WGS sequence"/>
</dbReference>
<feature type="region of interest" description="Disordered" evidence="1">
    <location>
        <begin position="47"/>
        <end position="75"/>
    </location>
</feature>
<organism evidence="3 4">
    <name type="scientific">Xylaria multiplex</name>
    <dbReference type="NCBI Taxonomy" id="323545"/>
    <lineage>
        <taxon>Eukaryota</taxon>
        <taxon>Fungi</taxon>
        <taxon>Dikarya</taxon>
        <taxon>Ascomycota</taxon>
        <taxon>Pezizomycotina</taxon>
        <taxon>Sordariomycetes</taxon>
        <taxon>Xylariomycetidae</taxon>
        <taxon>Xylariales</taxon>
        <taxon>Xylariaceae</taxon>
        <taxon>Xylaria</taxon>
    </lineage>
</organism>
<dbReference type="InterPro" id="IPR010730">
    <property type="entry name" value="HET"/>
</dbReference>
<name>A0A7C8ISS2_9PEZI</name>
<feature type="compositionally biased region" description="Acidic residues" evidence="1">
    <location>
        <begin position="66"/>
        <end position="75"/>
    </location>
</feature>
<dbReference type="EMBL" id="WUBL01000043">
    <property type="protein sequence ID" value="KAF2968923.1"/>
    <property type="molecule type" value="Genomic_DNA"/>
</dbReference>